<evidence type="ECO:0000256" key="1">
    <source>
        <dbReference type="ARBA" id="ARBA00004479"/>
    </source>
</evidence>
<evidence type="ECO:0000256" key="7">
    <source>
        <dbReference type="RuleBase" id="RU003827"/>
    </source>
</evidence>
<dbReference type="Proteomes" id="UP000593567">
    <property type="component" value="Unassembled WGS sequence"/>
</dbReference>
<comment type="similarity">
    <text evidence="2 7">Belongs to the EMP24/GP25L family.</text>
</comment>
<evidence type="ECO:0000256" key="5">
    <source>
        <dbReference type="ARBA" id="ARBA00022989"/>
    </source>
</evidence>
<dbReference type="PROSITE" id="PS50866">
    <property type="entry name" value="GOLD"/>
    <property type="match status" value="1"/>
</dbReference>
<comment type="subcellular location">
    <subcellularLocation>
        <location evidence="1 7">Membrane</location>
        <topology evidence="1 7">Single-pass type I membrane protein</topology>
    </subcellularLocation>
</comment>
<dbReference type="OrthoDB" id="5976732at2759"/>
<dbReference type="InterPro" id="IPR009038">
    <property type="entry name" value="GOLD_dom"/>
</dbReference>
<comment type="caution">
    <text evidence="9">The sequence shown here is derived from an EMBL/GenBank/DDBJ whole genome shotgun (WGS) entry which is preliminary data.</text>
</comment>
<proteinExistence type="inferred from homology"/>
<evidence type="ECO:0000256" key="2">
    <source>
        <dbReference type="ARBA" id="ARBA00007104"/>
    </source>
</evidence>
<evidence type="ECO:0000256" key="3">
    <source>
        <dbReference type="ARBA" id="ARBA00022692"/>
    </source>
</evidence>
<evidence type="ECO:0000313" key="9">
    <source>
        <dbReference type="EMBL" id="KAF6029850.1"/>
    </source>
</evidence>
<accession>A0A7J7JTZ7</accession>
<keyword evidence="4" id="KW-0732">Signal</keyword>
<gene>
    <name evidence="9" type="ORF">EB796_011848</name>
</gene>
<name>A0A7J7JTZ7_BUGNE</name>
<dbReference type="InterPro" id="IPR015720">
    <property type="entry name" value="Emp24-like"/>
</dbReference>
<sequence length="165" mass="19076">MRSLCDFYHHHAIVFVCLLLLGYHNYVNGFGYDYTVLVPAGRKECFYQPIVDTLAGVEFDFQVLDQSPINFEIKSPSSSIVVADINRPHNSHKLHLTEKGIYEICLDSRYVRHAVTVYLGLYSEVPDETWPFKHLDERENSQEVASTIMEMSSNEIIVILWRYGV</sequence>
<dbReference type="PANTHER" id="PTHR22811">
    <property type="entry name" value="TRANSMEMBRANE EMP24 DOMAIN-CONTAINING PROTEIN"/>
    <property type="match status" value="1"/>
</dbReference>
<dbReference type="AlphaFoldDB" id="A0A7J7JTZ7"/>
<keyword evidence="5" id="KW-1133">Transmembrane helix</keyword>
<keyword evidence="6" id="KW-0472">Membrane</keyword>
<dbReference type="EMBL" id="VXIV02001784">
    <property type="protein sequence ID" value="KAF6029850.1"/>
    <property type="molecule type" value="Genomic_DNA"/>
</dbReference>
<keyword evidence="10" id="KW-1185">Reference proteome</keyword>
<evidence type="ECO:0000256" key="6">
    <source>
        <dbReference type="ARBA" id="ARBA00023136"/>
    </source>
</evidence>
<dbReference type="Pfam" id="PF01105">
    <property type="entry name" value="EMP24_GP25L"/>
    <property type="match status" value="1"/>
</dbReference>
<feature type="domain" description="GOLD" evidence="8">
    <location>
        <begin position="43"/>
        <end position="121"/>
    </location>
</feature>
<keyword evidence="3 7" id="KW-0812">Transmembrane</keyword>
<evidence type="ECO:0000313" key="10">
    <source>
        <dbReference type="Proteomes" id="UP000593567"/>
    </source>
</evidence>
<dbReference type="GO" id="GO:0016020">
    <property type="term" value="C:membrane"/>
    <property type="evidence" value="ECO:0007669"/>
    <property type="project" value="UniProtKB-SubCell"/>
</dbReference>
<evidence type="ECO:0000256" key="4">
    <source>
        <dbReference type="ARBA" id="ARBA00022729"/>
    </source>
</evidence>
<protein>
    <submittedName>
        <fullName evidence="9">TMED5</fullName>
    </submittedName>
</protein>
<evidence type="ECO:0000259" key="8">
    <source>
        <dbReference type="PROSITE" id="PS50866"/>
    </source>
</evidence>
<organism evidence="9 10">
    <name type="scientific">Bugula neritina</name>
    <name type="common">Brown bryozoan</name>
    <name type="synonym">Sertularia neritina</name>
    <dbReference type="NCBI Taxonomy" id="10212"/>
    <lineage>
        <taxon>Eukaryota</taxon>
        <taxon>Metazoa</taxon>
        <taxon>Spiralia</taxon>
        <taxon>Lophotrochozoa</taxon>
        <taxon>Bryozoa</taxon>
        <taxon>Gymnolaemata</taxon>
        <taxon>Cheilostomatida</taxon>
        <taxon>Flustrina</taxon>
        <taxon>Buguloidea</taxon>
        <taxon>Bugulidae</taxon>
        <taxon>Bugula</taxon>
    </lineage>
</organism>
<reference evidence="9" key="1">
    <citation type="submission" date="2020-06" db="EMBL/GenBank/DDBJ databases">
        <title>Draft genome of Bugula neritina, a colonial animal packing powerful symbionts and potential medicines.</title>
        <authorList>
            <person name="Rayko M."/>
        </authorList>
    </citation>
    <scope>NUCLEOTIDE SEQUENCE [LARGE SCALE GENOMIC DNA]</scope>
    <source>
        <strain evidence="9">Kwan_BN1</strain>
    </source>
</reference>